<dbReference type="Pfam" id="PF00588">
    <property type="entry name" value="SpoU_methylase"/>
    <property type="match status" value="1"/>
</dbReference>
<dbReference type="eggNOG" id="KOG0839">
    <property type="taxonomic scope" value="Eukaryota"/>
</dbReference>
<keyword evidence="2" id="KW-0489">Methyltransferase</keyword>
<comment type="similarity">
    <text evidence="1">Belongs to the class IV-like SAM-binding methyltransferase superfamily. RNA methyltransferase TrmH family.</text>
</comment>
<dbReference type="CTD" id="20214143"/>
<evidence type="ECO:0000313" key="14">
    <source>
        <dbReference type="EnsemblMetazoa" id="HelroP68048"/>
    </source>
</evidence>
<dbReference type="InParanoid" id="T1FZ95"/>
<evidence type="ECO:0000256" key="4">
    <source>
        <dbReference type="ARBA" id="ARBA00022691"/>
    </source>
</evidence>
<dbReference type="GO" id="GO:0141100">
    <property type="term" value="F:tRNA (guanine(18)-2'-O)-methyltransferase activity"/>
    <property type="evidence" value="ECO:0007669"/>
    <property type="project" value="UniProtKB-EC"/>
</dbReference>
<reference evidence="15" key="1">
    <citation type="submission" date="2012-12" db="EMBL/GenBank/DDBJ databases">
        <authorList>
            <person name="Hellsten U."/>
            <person name="Grimwood J."/>
            <person name="Chapman J.A."/>
            <person name="Shapiro H."/>
            <person name="Aerts A."/>
            <person name="Otillar R.P."/>
            <person name="Terry A.Y."/>
            <person name="Boore J.L."/>
            <person name="Simakov O."/>
            <person name="Marletaz F."/>
            <person name="Cho S.-J."/>
            <person name="Edsinger-Gonzales E."/>
            <person name="Havlak P."/>
            <person name="Kuo D.-H."/>
            <person name="Larsson T."/>
            <person name="Lv J."/>
            <person name="Arendt D."/>
            <person name="Savage R."/>
            <person name="Osoegawa K."/>
            <person name="de Jong P."/>
            <person name="Lindberg D.R."/>
            <person name="Seaver E.C."/>
            <person name="Weisblat D.A."/>
            <person name="Putnam N.H."/>
            <person name="Grigoriev I.V."/>
            <person name="Rokhsar D.S."/>
        </authorList>
    </citation>
    <scope>NUCLEOTIDE SEQUENCE</scope>
</reference>
<dbReference type="InterPro" id="IPR029026">
    <property type="entry name" value="tRNA_m1G_MTases_N"/>
</dbReference>
<dbReference type="OrthoDB" id="241340at2759"/>
<keyword evidence="6" id="KW-0007">Acetylation</keyword>
<evidence type="ECO:0000313" key="13">
    <source>
        <dbReference type="EMBL" id="ESN96284.1"/>
    </source>
</evidence>
<evidence type="ECO:0000256" key="7">
    <source>
        <dbReference type="ARBA" id="ARBA00093266"/>
    </source>
</evidence>
<dbReference type="EnsemblMetazoa" id="HelroT68048">
    <property type="protein sequence ID" value="HelroP68048"/>
    <property type="gene ID" value="HelroG68048"/>
</dbReference>
<keyword evidence="15" id="KW-1185">Reference proteome</keyword>
<gene>
    <name evidence="14" type="primary">20214143</name>
    <name evidence="13" type="ORF">HELRODRAFT_68048</name>
</gene>
<protein>
    <recommendedName>
        <fullName evidence="10">tRNA (guanosine(18)-2'-O)-methyltransferase TARBP1</fullName>
        <ecNumber evidence="9">2.1.1.34</ecNumber>
    </recommendedName>
    <alternativeName>
        <fullName evidence="11">TAR RNA-binding protein 1</fullName>
    </alternativeName>
</protein>
<evidence type="ECO:0000256" key="10">
    <source>
        <dbReference type="ARBA" id="ARBA00093636"/>
    </source>
</evidence>
<name>T1FZ95_HELRO</name>
<dbReference type="OMA" id="QTARSQC"/>
<proteinExistence type="inferred from homology"/>
<dbReference type="EMBL" id="AMQM01001374">
    <property type="status" value="NOT_ANNOTATED_CDS"/>
    <property type="molecule type" value="Genomic_DNA"/>
</dbReference>
<reference evidence="13 15" key="2">
    <citation type="journal article" date="2013" name="Nature">
        <title>Insights into bilaterian evolution from three spiralian genomes.</title>
        <authorList>
            <person name="Simakov O."/>
            <person name="Marletaz F."/>
            <person name="Cho S.J."/>
            <person name="Edsinger-Gonzales E."/>
            <person name="Havlak P."/>
            <person name="Hellsten U."/>
            <person name="Kuo D.H."/>
            <person name="Larsson T."/>
            <person name="Lv J."/>
            <person name="Arendt D."/>
            <person name="Savage R."/>
            <person name="Osoegawa K."/>
            <person name="de Jong P."/>
            <person name="Grimwood J."/>
            <person name="Chapman J.A."/>
            <person name="Shapiro H."/>
            <person name="Aerts A."/>
            <person name="Otillar R.P."/>
            <person name="Terry A.Y."/>
            <person name="Boore J.L."/>
            <person name="Grigoriev I.V."/>
            <person name="Lindberg D.R."/>
            <person name="Seaver E.C."/>
            <person name="Weisblat D.A."/>
            <person name="Putnam N.H."/>
            <person name="Rokhsar D.S."/>
        </authorList>
    </citation>
    <scope>NUCLEOTIDE SEQUENCE</scope>
</reference>
<comment type="catalytic activity">
    <reaction evidence="7">
        <text>guanosine(18) in tRNA + S-adenosyl-L-methionine = 2'-O-methylguanosine(18) in tRNA + S-adenosyl-L-homocysteine + H(+)</text>
        <dbReference type="Rhea" id="RHEA:20077"/>
        <dbReference type="Rhea" id="RHEA-COMP:10190"/>
        <dbReference type="Rhea" id="RHEA-COMP:10192"/>
        <dbReference type="ChEBI" id="CHEBI:15378"/>
        <dbReference type="ChEBI" id="CHEBI:57856"/>
        <dbReference type="ChEBI" id="CHEBI:59789"/>
        <dbReference type="ChEBI" id="CHEBI:74269"/>
        <dbReference type="ChEBI" id="CHEBI:74445"/>
        <dbReference type="EC" id="2.1.1.34"/>
    </reaction>
    <physiologicalReaction direction="left-to-right" evidence="7">
        <dbReference type="Rhea" id="RHEA:20078"/>
    </physiologicalReaction>
</comment>
<dbReference type="AlphaFoldDB" id="T1FZ95"/>
<dbReference type="InterPro" id="IPR029028">
    <property type="entry name" value="Alpha/beta_knot_MTases"/>
</dbReference>
<feature type="domain" description="tRNA/rRNA methyltransferase SpoU type" evidence="12">
    <location>
        <begin position="6"/>
        <end position="151"/>
    </location>
</feature>
<evidence type="ECO:0000256" key="1">
    <source>
        <dbReference type="ARBA" id="ARBA00007228"/>
    </source>
</evidence>
<evidence type="ECO:0000256" key="3">
    <source>
        <dbReference type="ARBA" id="ARBA00022679"/>
    </source>
</evidence>
<dbReference type="InterPro" id="IPR001537">
    <property type="entry name" value="SpoU_MeTrfase"/>
</dbReference>
<keyword evidence="5" id="KW-0694">RNA-binding</keyword>
<organism evidence="14 15">
    <name type="scientific">Helobdella robusta</name>
    <name type="common">Californian leech</name>
    <dbReference type="NCBI Taxonomy" id="6412"/>
    <lineage>
        <taxon>Eukaryota</taxon>
        <taxon>Metazoa</taxon>
        <taxon>Spiralia</taxon>
        <taxon>Lophotrochozoa</taxon>
        <taxon>Annelida</taxon>
        <taxon>Clitellata</taxon>
        <taxon>Hirudinea</taxon>
        <taxon>Rhynchobdellida</taxon>
        <taxon>Glossiphoniidae</taxon>
        <taxon>Helobdella</taxon>
    </lineage>
</organism>
<evidence type="ECO:0000256" key="9">
    <source>
        <dbReference type="ARBA" id="ARBA00093594"/>
    </source>
</evidence>
<evidence type="ECO:0000256" key="6">
    <source>
        <dbReference type="ARBA" id="ARBA00022990"/>
    </source>
</evidence>
<accession>T1FZ95</accession>
<dbReference type="GeneID" id="20214143"/>
<dbReference type="STRING" id="6412.T1FZ95"/>
<keyword evidence="4" id="KW-0949">S-adenosyl-L-methionine</keyword>
<dbReference type="CDD" id="cd18091">
    <property type="entry name" value="SpoU-like_TRM3-like"/>
    <property type="match status" value="1"/>
</dbReference>
<evidence type="ECO:0000259" key="12">
    <source>
        <dbReference type="Pfam" id="PF00588"/>
    </source>
</evidence>
<dbReference type="SUPFAM" id="SSF75217">
    <property type="entry name" value="alpha/beta knot"/>
    <property type="match status" value="1"/>
</dbReference>
<evidence type="ECO:0000256" key="5">
    <source>
        <dbReference type="ARBA" id="ARBA00022884"/>
    </source>
</evidence>
<dbReference type="PANTHER" id="PTHR12029">
    <property type="entry name" value="RNA METHYLTRANSFERASE"/>
    <property type="match status" value="1"/>
</dbReference>
<dbReference type="EMBL" id="KB097495">
    <property type="protein sequence ID" value="ESN96284.1"/>
    <property type="molecule type" value="Genomic_DNA"/>
</dbReference>
<dbReference type="FunFam" id="3.40.1280.10:FF:000010">
    <property type="entry name" value="probable methyltransferase TARBP1"/>
    <property type="match status" value="1"/>
</dbReference>
<dbReference type="InterPro" id="IPR044748">
    <property type="entry name" value="Trm3/TARBP1_C"/>
</dbReference>
<dbReference type="InterPro" id="IPR045330">
    <property type="entry name" value="TRM3/TARBP1"/>
</dbReference>
<dbReference type="PANTHER" id="PTHR12029:SF11">
    <property type="entry name" value="METHYLTRANSFERASE TARBP1-RELATED"/>
    <property type="match status" value="1"/>
</dbReference>
<evidence type="ECO:0000313" key="15">
    <source>
        <dbReference type="Proteomes" id="UP000015101"/>
    </source>
</evidence>
<dbReference type="Gene3D" id="3.40.1280.10">
    <property type="match status" value="1"/>
</dbReference>
<dbReference type="RefSeq" id="XP_009025178.1">
    <property type="nucleotide sequence ID" value="XM_009026930.1"/>
</dbReference>
<reference evidence="14" key="3">
    <citation type="submission" date="2015-06" db="UniProtKB">
        <authorList>
            <consortium name="EnsemblMetazoa"/>
        </authorList>
    </citation>
    <scope>IDENTIFICATION</scope>
</reference>
<sequence length="176" mass="19806">MEDRDLIVVASLVESIPNLGGLCRTCEIFGIKRLVLGSLKVTSDVGFEKLSVTSHKWMNIEEVTSKNLPIYLRSMRNRGYKLVGLEQTSNSRRMGFFKFPKKSLIVLGQVANERTGIPVELMQLLDECIEIPQKGVIRSLNVHVSAAILLWEYFKQTNAIAMNSESGSNNYNINEI</sequence>
<keyword evidence="3" id="KW-0808">Transferase</keyword>
<comment type="function">
    <text evidence="8">S-adenosyl-L-methionine-dependent 2'-O-ribose methyltransferase that catalyzes the formation of 2'-O-methylguanosine at position 18 (Gm18) in a subset of tRNA. Selectively mediates Gm18 methylation of tRNAGln-TTG/CTG and tRNASer-TGA/GCT. Gm18 modification can enhance the stability of modified tRNAs.</text>
</comment>
<evidence type="ECO:0000256" key="11">
    <source>
        <dbReference type="ARBA" id="ARBA00093656"/>
    </source>
</evidence>
<dbReference type="Proteomes" id="UP000015101">
    <property type="component" value="Unassembled WGS sequence"/>
</dbReference>
<dbReference type="GO" id="GO:0003723">
    <property type="term" value="F:RNA binding"/>
    <property type="evidence" value="ECO:0007669"/>
    <property type="project" value="UniProtKB-KW"/>
</dbReference>
<dbReference type="HOGENOM" id="CLU_021322_4_4_1"/>
<evidence type="ECO:0000256" key="2">
    <source>
        <dbReference type="ARBA" id="ARBA00022603"/>
    </source>
</evidence>
<dbReference type="EC" id="2.1.1.34" evidence="9"/>
<dbReference type="GO" id="GO:0030488">
    <property type="term" value="P:tRNA methylation"/>
    <property type="evidence" value="ECO:0007669"/>
    <property type="project" value="InterPro"/>
</dbReference>
<dbReference type="KEGG" id="hro:HELRODRAFT_68048"/>
<evidence type="ECO:0000256" key="8">
    <source>
        <dbReference type="ARBA" id="ARBA00093361"/>
    </source>
</evidence>